<comment type="subcellular location">
    <subcellularLocation>
        <location evidence="2">Cytoplasm</location>
        <location evidence="2">Nucleoid</location>
    </subcellularLocation>
</comment>
<dbReference type="GO" id="GO:0043590">
    <property type="term" value="C:bacterial nucleoid"/>
    <property type="evidence" value="ECO:0007669"/>
    <property type="project" value="UniProtKB-UniRule"/>
</dbReference>
<gene>
    <name evidence="3" type="ORF">A2Y82_05585</name>
</gene>
<dbReference type="HAMAP" id="MF_00274">
    <property type="entry name" value="DNA_YbaB_EbfC"/>
    <property type="match status" value="1"/>
</dbReference>
<evidence type="ECO:0000313" key="3">
    <source>
        <dbReference type="EMBL" id="OGY41894.1"/>
    </source>
</evidence>
<dbReference type="EMBL" id="MHHZ01000012">
    <property type="protein sequence ID" value="OGY41894.1"/>
    <property type="molecule type" value="Genomic_DNA"/>
</dbReference>
<dbReference type="SUPFAM" id="SSF82607">
    <property type="entry name" value="YbaB-like"/>
    <property type="match status" value="1"/>
</dbReference>
<dbReference type="InterPro" id="IPR036894">
    <property type="entry name" value="YbaB-like_sf"/>
</dbReference>
<dbReference type="PANTHER" id="PTHR33449:SF1">
    <property type="entry name" value="NUCLEOID-ASSOCIATED PROTEIN YBAB"/>
    <property type="match status" value="1"/>
</dbReference>
<dbReference type="PANTHER" id="PTHR33449">
    <property type="entry name" value="NUCLEOID-ASSOCIATED PROTEIN YBAB"/>
    <property type="match status" value="1"/>
</dbReference>
<reference evidence="3 4" key="1">
    <citation type="journal article" date="2016" name="Nat. Commun.">
        <title>Thousands of microbial genomes shed light on interconnected biogeochemical processes in an aquifer system.</title>
        <authorList>
            <person name="Anantharaman K."/>
            <person name="Brown C.T."/>
            <person name="Hug L.A."/>
            <person name="Sharon I."/>
            <person name="Castelle C.J."/>
            <person name="Probst A.J."/>
            <person name="Thomas B.C."/>
            <person name="Singh A."/>
            <person name="Wilkins M.J."/>
            <person name="Karaoz U."/>
            <person name="Brodie E.L."/>
            <person name="Williams K.H."/>
            <person name="Hubbard S.S."/>
            <person name="Banfield J.F."/>
        </authorList>
    </citation>
    <scope>NUCLEOTIDE SEQUENCE [LARGE SCALE GENOMIC DNA]</scope>
</reference>
<dbReference type="Pfam" id="PF02575">
    <property type="entry name" value="YbaB_DNA_bd"/>
    <property type="match status" value="1"/>
</dbReference>
<comment type="caution">
    <text evidence="3">The sequence shown here is derived from an EMBL/GenBank/DDBJ whole genome shotgun (WGS) entry which is preliminary data.</text>
</comment>
<comment type="similarity">
    <text evidence="2">Belongs to the YbaB/EbfC family.</text>
</comment>
<comment type="subunit">
    <text evidence="2">Homodimer.</text>
</comment>
<sequence length="97" mass="10954">MFNKLKQFKDLRDQAKQMQNTLAQESTEGSADWGKVKVKINGNQEVLDVQIDPELLSADKKDKLETAIKEATNDAIKKVQRIMAEKMRSSGFNLPGM</sequence>
<dbReference type="Gene3D" id="3.30.1310.10">
    <property type="entry name" value="Nucleoid-associated protein YbaB-like domain"/>
    <property type="match status" value="1"/>
</dbReference>
<accession>A0A1G1XPK9</accession>
<dbReference type="NCBIfam" id="TIGR00103">
    <property type="entry name" value="DNA_YbaB_EbfC"/>
    <property type="match status" value="1"/>
</dbReference>
<dbReference type="InterPro" id="IPR004401">
    <property type="entry name" value="YbaB/EbfC"/>
</dbReference>
<dbReference type="PIRSF" id="PIRSF004555">
    <property type="entry name" value="UCP004555"/>
    <property type="match status" value="1"/>
</dbReference>
<protein>
    <recommendedName>
        <fullName evidence="2">Nucleoid-associated protein A2Y82_05585</fullName>
    </recommendedName>
</protein>
<dbReference type="GO" id="GO:0005829">
    <property type="term" value="C:cytosol"/>
    <property type="evidence" value="ECO:0007669"/>
    <property type="project" value="TreeGrafter"/>
</dbReference>
<keyword evidence="1 2" id="KW-0238">DNA-binding</keyword>
<dbReference type="GO" id="GO:0003677">
    <property type="term" value="F:DNA binding"/>
    <property type="evidence" value="ECO:0007669"/>
    <property type="project" value="UniProtKB-UniRule"/>
</dbReference>
<name>A0A1G1XPK9_9BACT</name>
<dbReference type="Proteomes" id="UP000176498">
    <property type="component" value="Unassembled WGS sequence"/>
</dbReference>
<evidence type="ECO:0000256" key="2">
    <source>
        <dbReference type="HAMAP-Rule" id="MF_00274"/>
    </source>
</evidence>
<keyword evidence="2" id="KW-0963">Cytoplasm</keyword>
<evidence type="ECO:0000313" key="4">
    <source>
        <dbReference type="Proteomes" id="UP000176498"/>
    </source>
</evidence>
<comment type="function">
    <text evidence="2">Binds to DNA and alters its conformation. May be involved in regulation of gene expression, nucleoid organization and DNA protection.</text>
</comment>
<dbReference type="AlphaFoldDB" id="A0A1G1XPK9"/>
<organism evidence="3 4">
    <name type="scientific">Candidatus Buchananbacteria bacterium RBG_13_36_9</name>
    <dbReference type="NCBI Taxonomy" id="1797530"/>
    <lineage>
        <taxon>Bacteria</taxon>
        <taxon>Candidatus Buchananiibacteriota</taxon>
    </lineage>
</organism>
<evidence type="ECO:0000256" key="1">
    <source>
        <dbReference type="ARBA" id="ARBA00023125"/>
    </source>
</evidence>
<proteinExistence type="inferred from homology"/>